<dbReference type="SUPFAM" id="SSF49265">
    <property type="entry name" value="Fibronectin type III"/>
    <property type="match status" value="1"/>
</dbReference>
<evidence type="ECO:0000256" key="7">
    <source>
        <dbReference type="SAM" id="Phobius"/>
    </source>
</evidence>
<keyword evidence="3" id="KW-0732">Signal</keyword>
<reference evidence="10" key="1">
    <citation type="submission" date="2020-11" db="EMBL/GenBank/DDBJ databases">
        <authorList>
            <person name="Tran Van P."/>
        </authorList>
    </citation>
    <scope>NUCLEOTIDE SEQUENCE</scope>
</reference>
<dbReference type="CDD" id="cd00063">
    <property type="entry name" value="FN3"/>
    <property type="match status" value="1"/>
</dbReference>
<dbReference type="Pfam" id="PF07714">
    <property type="entry name" value="PK_Tyr_Ser-Thr"/>
    <property type="match status" value="1"/>
</dbReference>
<dbReference type="GO" id="GO:0005524">
    <property type="term" value="F:ATP binding"/>
    <property type="evidence" value="ECO:0007669"/>
    <property type="project" value="InterPro"/>
</dbReference>
<dbReference type="InterPro" id="IPR000719">
    <property type="entry name" value="Prot_kinase_dom"/>
</dbReference>
<keyword evidence="6" id="KW-0325">Glycoprotein</keyword>
<evidence type="ECO:0000259" key="8">
    <source>
        <dbReference type="PROSITE" id="PS50011"/>
    </source>
</evidence>
<protein>
    <submittedName>
        <fullName evidence="10">(California timema) hypothetical protein</fullName>
    </submittedName>
</protein>
<dbReference type="EMBL" id="OE180594">
    <property type="protein sequence ID" value="CAD7571598.1"/>
    <property type="molecule type" value="Genomic_DNA"/>
</dbReference>
<organism evidence="10">
    <name type="scientific">Timema californicum</name>
    <name type="common">California timema</name>
    <name type="synonym">Walking stick</name>
    <dbReference type="NCBI Taxonomy" id="61474"/>
    <lineage>
        <taxon>Eukaryota</taxon>
        <taxon>Metazoa</taxon>
        <taxon>Ecdysozoa</taxon>
        <taxon>Arthropoda</taxon>
        <taxon>Hexapoda</taxon>
        <taxon>Insecta</taxon>
        <taxon>Pterygota</taxon>
        <taxon>Neoptera</taxon>
        <taxon>Polyneoptera</taxon>
        <taxon>Phasmatodea</taxon>
        <taxon>Timematodea</taxon>
        <taxon>Timematoidea</taxon>
        <taxon>Timematidae</taxon>
        <taxon>Timema</taxon>
    </lineage>
</organism>
<evidence type="ECO:0000256" key="5">
    <source>
        <dbReference type="ARBA" id="ARBA00023136"/>
    </source>
</evidence>
<feature type="domain" description="Fibronectin type-III" evidence="9">
    <location>
        <begin position="28"/>
        <end position="130"/>
    </location>
</feature>
<sequence>MCISNSSQTCGGLQSNDIYETTQKTPGPPASLEVINITETSIQVAWTPPLAPNGKIQFYEIEAKYINTFSTFSLSPLLIWKIYSDSTSKPKAKLLNLQPGTQYNISIRANNDNGAGISKSILQWTLIGEPDTPEVPTILKRDEGQITIKVVPTLNDNGPITAYHIVVIDGGSQASYSPEMLLPYQNATSKGLSFYIAAELKPEELKDTFIVGDGRMYGNYYNPPLPPGRDIHISLGVVSTMDNLTKVAYARADHEQHGIIILDFGNMEHTDVGNSGLVVGLSVAIGVLGLLLLLCVAAYFVLRRRLKRRRRRLPSDHQELSLQGPMIEVDSNGYNHNGYMPDDEERRVDHYENLKQQVWNIPRNFLEVKTDLLGHGQFGNVMQGTVHQRGLPMLVAINTIADGELSRADKKAMLQELDVLIRIGSHNNVIHLVGVCENPDVLFVVFEYHPESLKNILLESRCLKYAAQVCPRMSTLTESQIIEIALGTARGMAHLCHKKIVHKQLAARNVLMADGVVPKIAGIGIAQYNNTANTPDYIRWTAQEIFRGRQHTTKSDVWSFGCLLWELVSLGGTPYADTAIKEVPSRIMRGHRLHQMNFVGDDLYQLMLQCWQLDLDERPTFDEICVYSSPVASLVLTDSSQLTSDTQHTPSKKNPPFHHQARAKATVLSLPGNPAFLPSYVRMRTTVKHHAASTVKRTTVKHHTASTVKRTVPYKDFSVELNTISALANYAAEAGEREEEYEGIGKVELEEVNPHLSEKPPPVQPTEIRTSISPSSAVELNTTSALANYATEGGA</sequence>
<dbReference type="Pfam" id="PF23144">
    <property type="entry name" value="Fn3_PTPRU"/>
    <property type="match status" value="1"/>
</dbReference>
<proteinExistence type="predicted"/>
<evidence type="ECO:0000256" key="3">
    <source>
        <dbReference type="ARBA" id="ARBA00022729"/>
    </source>
</evidence>
<evidence type="ECO:0000256" key="4">
    <source>
        <dbReference type="ARBA" id="ARBA00022989"/>
    </source>
</evidence>
<name>A0A7R9J3B7_TIMCA</name>
<feature type="transmembrane region" description="Helical" evidence="7">
    <location>
        <begin position="277"/>
        <end position="302"/>
    </location>
</feature>
<dbReference type="Gene3D" id="2.60.40.10">
    <property type="entry name" value="Immunoglobulins"/>
    <property type="match status" value="1"/>
</dbReference>
<dbReference type="GO" id="GO:0005886">
    <property type="term" value="C:plasma membrane"/>
    <property type="evidence" value="ECO:0007669"/>
    <property type="project" value="TreeGrafter"/>
</dbReference>
<dbReference type="GO" id="GO:0004714">
    <property type="term" value="F:transmembrane receptor protein tyrosine kinase activity"/>
    <property type="evidence" value="ECO:0007669"/>
    <property type="project" value="TreeGrafter"/>
</dbReference>
<evidence type="ECO:0000256" key="2">
    <source>
        <dbReference type="ARBA" id="ARBA00022692"/>
    </source>
</evidence>
<evidence type="ECO:0000256" key="6">
    <source>
        <dbReference type="ARBA" id="ARBA00023180"/>
    </source>
</evidence>
<dbReference type="Gene3D" id="3.30.200.20">
    <property type="entry name" value="Phosphorylase Kinase, domain 1"/>
    <property type="match status" value="1"/>
</dbReference>
<dbReference type="GO" id="GO:0007169">
    <property type="term" value="P:cell surface receptor protein tyrosine kinase signaling pathway"/>
    <property type="evidence" value="ECO:0007669"/>
    <property type="project" value="TreeGrafter"/>
</dbReference>
<dbReference type="Pfam" id="PF00041">
    <property type="entry name" value="fn3"/>
    <property type="match status" value="1"/>
</dbReference>
<dbReference type="InterPro" id="IPR001245">
    <property type="entry name" value="Ser-Thr/Tyr_kinase_cat_dom"/>
</dbReference>
<comment type="subcellular location">
    <subcellularLocation>
        <location evidence="1">Membrane</location>
        <topology evidence="1">Single-pass type I membrane protein</topology>
    </subcellularLocation>
</comment>
<dbReference type="InterPro" id="IPR036116">
    <property type="entry name" value="FN3_sf"/>
</dbReference>
<evidence type="ECO:0000259" key="9">
    <source>
        <dbReference type="PROSITE" id="PS50853"/>
    </source>
</evidence>
<dbReference type="InterPro" id="IPR057598">
    <property type="entry name" value="Fn3_PTPRU"/>
</dbReference>
<keyword evidence="2 7" id="KW-0812">Transmembrane</keyword>
<dbReference type="SUPFAM" id="SSF56112">
    <property type="entry name" value="Protein kinase-like (PK-like)"/>
    <property type="match status" value="1"/>
</dbReference>
<dbReference type="CDD" id="cd00192">
    <property type="entry name" value="PTKc"/>
    <property type="match status" value="1"/>
</dbReference>
<accession>A0A7R9J3B7</accession>
<evidence type="ECO:0000256" key="1">
    <source>
        <dbReference type="ARBA" id="ARBA00004479"/>
    </source>
</evidence>
<feature type="domain" description="Protein kinase" evidence="8">
    <location>
        <begin position="367"/>
        <end position="632"/>
    </location>
</feature>
<dbReference type="Gene3D" id="1.10.510.10">
    <property type="entry name" value="Transferase(Phosphotransferase) domain 1"/>
    <property type="match status" value="1"/>
</dbReference>
<dbReference type="PANTHER" id="PTHR24416">
    <property type="entry name" value="TYROSINE-PROTEIN KINASE RECEPTOR"/>
    <property type="match status" value="1"/>
</dbReference>
<dbReference type="PRINTS" id="PR00109">
    <property type="entry name" value="TYRKINASE"/>
</dbReference>
<dbReference type="SMART" id="SM00060">
    <property type="entry name" value="FN3"/>
    <property type="match status" value="1"/>
</dbReference>
<keyword evidence="5 7" id="KW-0472">Membrane</keyword>
<dbReference type="AlphaFoldDB" id="A0A7R9J3B7"/>
<dbReference type="InterPro" id="IPR013783">
    <property type="entry name" value="Ig-like_fold"/>
</dbReference>
<dbReference type="InterPro" id="IPR011009">
    <property type="entry name" value="Kinase-like_dom_sf"/>
</dbReference>
<dbReference type="PANTHER" id="PTHR24416:SF622">
    <property type="entry name" value="PROTEIN KINASE DOMAIN-CONTAINING PROTEIN"/>
    <property type="match status" value="1"/>
</dbReference>
<dbReference type="PROSITE" id="PS50853">
    <property type="entry name" value="FN3"/>
    <property type="match status" value="1"/>
</dbReference>
<dbReference type="PROSITE" id="PS50011">
    <property type="entry name" value="PROTEIN_KINASE_DOM"/>
    <property type="match status" value="1"/>
</dbReference>
<gene>
    <name evidence="10" type="ORF">TCMB3V08_LOCUS4268</name>
</gene>
<keyword evidence="4 7" id="KW-1133">Transmembrane helix</keyword>
<dbReference type="InterPro" id="IPR050122">
    <property type="entry name" value="RTK"/>
</dbReference>
<dbReference type="GO" id="GO:0043235">
    <property type="term" value="C:receptor complex"/>
    <property type="evidence" value="ECO:0007669"/>
    <property type="project" value="TreeGrafter"/>
</dbReference>
<evidence type="ECO:0000313" key="10">
    <source>
        <dbReference type="EMBL" id="CAD7571598.1"/>
    </source>
</evidence>
<dbReference type="InterPro" id="IPR003961">
    <property type="entry name" value="FN3_dom"/>
</dbReference>